<comment type="similarity">
    <text evidence="1">Belongs to the CinA family.</text>
</comment>
<dbReference type="InterPro" id="IPR041424">
    <property type="entry name" value="CinA_KH"/>
</dbReference>
<dbReference type="Pfam" id="PF18146">
    <property type="entry name" value="CinA_KH"/>
    <property type="match status" value="1"/>
</dbReference>
<proteinExistence type="inferred from homology"/>
<reference evidence="4" key="1">
    <citation type="submission" date="2021-01" db="EMBL/GenBank/DDBJ databases">
        <title>Genome public.</title>
        <authorList>
            <person name="Liu C."/>
            <person name="Sun Q."/>
        </authorList>
    </citation>
    <scope>NUCLEOTIDE SEQUENCE [LARGE SCALE GENOMIC DNA]</scope>
    <source>
        <strain evidence="4">YIM B02567</strain>
    </source>
</reference>
<gene>
    <name evidence="3" type="ORF">JHL15_07430</name>
</gene>
<dbReference type="Gene3D" id="3.40.980.10">
    <property type="entry name" value="MoaB/Mog-like domain"/>
    <property type="match status" value="1"/>
</dbReference>
<dbReference type="CDD" id="cd00885">
    <property type="entry name" value="cinA"/>
    <property type="match status" value="1"/>
</dbReference>
<dbReference type="PANTHER" id="PTHR13939:SF0">
    <property type="entry name" value="NMN AMIDOHYDROLASE-LIKE PROTEIN YFAY"/>
    <property type="match status" value="1"/>
</dbReference>
<dbReference type="EMBL" id="JAENHK010000007">
    <property type="protein sequence ID" value="MBK1895572.1"/>
    <property type="molecule type" value="Genomic_DNA"/>
</dbReference>
<dbReference type="HAMAP" id="MF_00226_B">
    <property type="entry name" value="CinA_B"/>
    <property type="match status" value="1"/>
</dbReference>
<evidence type="ECO:0000256" key="1">
    <source>
        <dbReference type="HAMAP-Rule" id="MF_00226"/>
    </source>
</evidence>
<evidence type="ECO:0000259" key="2">
    <source>
        <dbReference type="SMART" id="SM00852"/>
    </source>
</evidence>
<comment type="caution">
    <text evidence="3">The sequence shown here is derived from an EMBL/GenBank/DDBJ whole genome shotgun (WGS) entry which is preliminary data.</text>
</comment>
<feature type="domain" description="MoaB/Mog" evidence="2">
    <location>
        <begin position="5"/>
        <end position="173"/>
    </location>
</feature>
<dbReference type="NCBIfam" id="TIGR00177">
    <property type="entry name" value="molyb_syn"/>
    <property type="match status" value="1"/>
</dbReference>
<dbReference type="InterPro" id="IPR001453">
    <property type="entry name" value="MoaB/Mog_dom"/>
</dbReference>
<dbReference type="Pfam" id="PF00994">
    <property type="entry name" value="MoCF_biosynth"/>
    <property type="match status" value="1"/>
</dbReference>
<dbReference type="RefSeq" id="WP_200244654.1">
    <property type="nucleotide sequence ID" value="NZ_JAENHK010000007.1"/>
</dbReference>
<protein>
    <recommendedName>
        <fullName evidence="1">CinA-like protein</fullName>
    </recommendedName>
</protein>
<evidence type="ECO:0000313" key="3">
    <source>
        <dbReference type="EMBL" id="MBK1895572.1"/>
    </source>
</evidence>
<sequence length="417" mass="46328">MENAVLITIGDEILSGNTIDTNSNFIATELKNIGIKVSQIFTISDEIETIKNTLRTAFEIGDLVITTGGLGPTRDDKTKKALAEFFDDEIALDEATFIHLKNYMEKRGRGDILERNKEQAFVPTKSTVFQNQYGTAPCMMMKYNNKLSFSLPGVPYEVKPLIKDQIVPYLKETFSLQYINTRIVSVVGIPESVLADIIEDWELSLPQNLALSYLPVGTRVKLRLTASGHNESVLQQQLEQEIQKLFPLIGESIIATSEDKIEKILGELLNEKKLTLSIAESCTGGELAKMITSNSGSSKYFVGGIVPYATAKKVEILNVSQKTVDEFTVVSEQVAQEMAKGCQKLFGSHISLSTTGVAGPGKGEDGKDIGTVFYTIRINDNEQTFRLYMPHLERLDFMYFVSQKIIQDLIGLLINNQ</sequence>
<organism evidence="3 4">
    <name type="scientific">Chryseobacterium paridis</name>
    <dbReference type="NCBI Taxonomy" id="2800328"/>
    <lineage>
        <taxon>Bacteria</taxon>
        <taxon>Pseudomonadati</taxon>
        <taxon>Bacteroidota</taxon>
        <taxon>Flavobacteriia</taxon>
        <taxon>Flavobacteriales</taxon>
        <taxon>Weeksellaceae</taxon>
        <taxon>Chryseobacterium group</taxon>
        <taxon>Chryseobacterium</taxon>
    </lineage>
</organism>
<dbReference type="Pfam" id="PF02464">
    <property type="entry name" value="CinA"/>
    <property type="match status" value="1"/>
</dbReference>
<dbReference type="SUPFAM" id="SSF53218">
    <property type="entry name" value="Molybdenum cofactor biosynthesis proteins"/>
    <property type="match status" value="1"/>
</dbReference>
<dbReference type="PANTHER" id="PTHR13939">
    <property type="entry name" value="NICOTINAMIDE-NUCLEOTIDE AMIDOHYDROLASE PNCC"/>
    <property type="match status" value="1"/>
</dbReference>
<dbReference type="InterPro" id="IPR008136">
    <property type="entry name" value="CinA_C"/>
</dbReference>
<dbReference type="NCBIfam" id="TIGR00200">
    <property type="entry name" value="cinA_nterm"/>
    <property type="match status" value="1"/>
</dbReference>
<dbReference type="SUPFAM" id="SSF142433">
    <property type="entry name" value="CinA-like"/>
    <property type="match status" value="1"/>
</dbReference>
<dbReference type="InterPro" id="IPR008135">
    <property type="entry name" value="Competence-induced_CinA"/>
</dbReference>
<dbReference type="InterPro" id="IPR050101">
    <property type="entry name" value="CinA"/>
</dbReference>
<dbReference type="Proteomes" id="UP000628669">
    <property type="component" value="Unassembled WGS sequence"/>
</dbReference>
<dbReference type="Gene3D" id="3.90.950.20">
    <property type="entry name" value="CinA-like"/>
    <property type="match status" value="1"/>
</dbReference>
<evidence type="ECO:0000313" key="4">
    <source>
        <dbReference type="Proteomes" id="UP000628669"/>
    </source>
</evidence>
<dbReference type="NCBIfam" id="TIGR00199">
    <property type="entry name" value="PncC_domain"/>
    <property type="match status" value="1"/>
</dbReference>
<dbReference type="SMART" id="SM00852">
    <property type="entry name" value="MoCF_biosynth"/>
    <property type="match status" value="1"/>
</dbReference>
<dbReference type="InterPro" id="IPR036653">
    <property type="entry name" value="CinA-like_C"/>
</dbReference>
<accession>A0ABS1FT22</accession>
<name>A0ABS1FT22_9FLAO</name>
<dbReference type="PIRSF" id="PIRSF006728">
    <property type="entry name" value="CinA"/>
    <property type="match status" value="1"/>
</dbReference>
<dbReference type="InterPro" id="IPR036425">
    <property type="entry name" value="MoaB/Mog-like_dom_sf"/>
</dbReference>
<keyword evidence="4" id="KW-1185">Reference proteome</keyword>